<dbReference type="AlphaFoldDB" id="A0AAN7H8K0"/>
<protein>
    <recommendedName>
        <fullName evidence="3">DUF7702 domain-containing protein</fullName>
    </recommendedName>
</protein>
<reference evidence="4" key="2">
    <citation type="submission" date="2023-05" db="EMBL/GenBank/DDBJ databases">
        <authorList>
            <consortium name="Lawrence Berkeley National Laboratory"/>
            <person name="Steindorff A."/>
            <person name="Hensen N."/>
            <person name="Bonometti L."/>
            <person name="Westerberg I."/>
            <person name="Brannstrom I.O."/>
            <person name="Guillou S."/>
            <person name="Cros-Aarteil S."/>
            <person name="Calhoun S."/>
            <person name="Haridas S."/>
            <person name="Kuo A."/>
            <person name="Mondo S."/>
            <person name="Pangilinan J."/>
            <person name="Riley R."/>
            <person name="Labutti K."/>
            <person name="Andreopoulos B."/>
            <person name="Lipzen A."/>
            <person name="Chen C."/>
            <person name="Yanf M."/>
            <person name="Daum C."/>
            <person name="Ng V."/>
            <person name="Clum A."/>
            <person name="Ohm R."/>
            <person name="Martin F."/>
            <person name="Silar P."/>
            <person name="Natvig D."/>
            <person name="Lalanne C."/>
            <person name="Gautier V."/>
            <person name="Ament-Velasquez S.L."/>
            <person name="Kruys A."/>
            <person name="Hutchinson M.I."/>
            <person name="Powell A.J."/>
            <person name="Barry K."/>
            <person name="Miller A.N."/>
            <person name="Grigoriev I.V."/>
            <person name="Debuchy R."/>
            <person name="Gladieux P."/>
            <person name="Thoren M.H."/>
            <person name="Johannesson H."/>
        </authorList>
    </citation>
    <scope>NUCLEOTIDE SEQUENCE</scope>
    <source>
        <strain evidence="4">CBS 990.96</strain>
    </source>
</reference>
<gene>
    <name evidence="4" type="ORF">QBC38DRAFT_506236</name>
</gene>
<sequence length="288" mass="30986">MGLSPINAIAAAQIAIYVPYLLIAILLASRHGFRRNAGWLYLLLFTLTRLIAASLQLSTTSTPPTPALLITTQIFYGIGLSTLLLTLLNLLGRLLSSTTTTKTIFTPRHQRLAQIVVVIGLTLGIVGSSLTASQIDSIMSGQTPFGILEIPIESQIGLGLIIAGFAGWMIGVGTCWVDYKGVGEKKLLWGLTATMPFMIVRVVFSGLGTFGYDPRFRGFGGSEEYAWWFLGMAVMMEVIVVGILEGVGLTLKRVENRGSNGSGRRGIGDAYNDPIHEKGPETEPKGNI</sequence>
<feature type="transmembrane region" description="Helical" evidence="2">
    <location>
        <begin position="69"/>
        <end position="91"/>
    </location>
</feature>
<dbReference type="PANTHER" id="PTHR42109:SF2">
    <property type="entry name" value="INTEGRAL MEMBRANE PROTEIN"/>
    <property type="match status" value="1"/>
</dbReference>
<feature type="transmembrane region" description="Helical" evidence="2">
    <location>
        <begin position="227"/>
        <end position="251"/>
    </location>
</feature>
<feature type="transmembrane region" description="Helical" evidence="2">
    <location>
        <begin position="155"/>
        <end position="176"/>
    </location>
</feature>
<keyword evidence="2" id="KW-0812">Transmembrane</keyword>
<keyword evidence="2" id="KW-1133">Transmembrane helix</keyword>
<dbReference type="PANTHER" id="PTHR42109">
    <property type="entry name" value="UNPLACED GENOMIC SCAFFOLD UM_SCAF_CONTIG_1.265, WHOLE GENOME SHOTGUN SEQUENCE"/>
    <property type="match status" value="1"/>
</dbReference>
<feature type="transmembrane region" description="Helical" evidence="2">
    <location>
        <begin position="112"/>
        <end position="135"/>
    </location>
</feature>
<proteinExistence type="predicted"/>
<dbReference type="Pfam" id="PF24800">
    <property type="entry name" value="DUF7702"/>
    <property type="match status" value="1"/>
</dbReference>
<comment type="caution">
    <text evidence="4">The sequence shown here is derived from an EMBL/GenBank/DDBJ whole genome shotgun (WGS) entry which is preliminary data.</text>
</comment>
<dbReference type="EMBL" id="MU865289">
    <property type="protein sequence ID" value="KAK4232160.1"/>
    <property type="molecule type" value="Genomic_DNA"/>
</dbReference>
<feature type="compositionally biased region" description="Basic and acidic residues" evidence="1">
    <location>
        <begin position="274"/>
        <end position="288"/>
    </location>
</feature>
<name>A0AAN7H8K0_9PEZI</name>
<evidence type="ECO:0000256" key="1">
    <source>
        <dbReference type="SAM" id="MobiDB-lite"/>
    </source>
</evidence>
<keyword evidence="5" id="KW-1185">Reference proteome</keyword>
<feature type="transmembrane region" description="Helical" evidence="2">
    <location>
        <begin position="39"/>
        <end position="57"/>
    </location>
</feature>
<dbReference type="Proteomes" id="UP001301958">
    <property type="component" value="Unassembled WGS sequence"/>
</dbReference>
<dbReference type="InterPro" id="IPR056119">
    <property type="entry name" value="DUF7702"/>
</dbReference>
<feature type="domain" description="DUF7702" evidence="3">
    <location>
        <begin position="6"/>
        <end position="253"/>
    </location>
</feature>
<evidence type="ECO:0000313" key="5">
    <source>
        <dbReference type="Proteomes" id="UP001301958"/>
    </source>
</evidence>
<evidence type="ECO:0000313" key="4">
    <source>
        <dbReference type="EMBL" id="KAK4232160.1"/>
    </source>
</evidence>
<evidence type="ECO:0000256" key="2">
    <source>
        <dbReference type="SAM" id="Phobius"/>
    </source>
</evidence>
<feature type="region of interest" description="Disordered" evidence="1">
    <location>
        <begin position="259"/>
        <end position="288"/>
    </location>
</feature>
<accession>A0AAN7H8K0</accession>
<feature type="transmembrane region" description="Helical" evidence="2">
    <location>
        <begin position="6"/>
        <end position="27"/>
    </location>
</feature>
<feature type="transmembrane region" description="Helical" evidence="2">
    <location>
        <begin position="188"/>
        <end position="207"/>
    </location>
</feature>
<organism evidence="4 5">
    <name type="scientific">Podospora fimiseda</name>
    <dbReference type="NCBI Taxonomy" id="252190"/>
    <lineage>
        <taxon>Eukaryota</taxon>
        <taxon>Fungi</taxon>
        <taxon>Dikarya</taxon>
        <taxon>Ascomycota</taxon>
        <taxon>Pezizomycotina</taxon>
        <taxon>Sordariomycetes</taxon>
        <taxon>Sordariomycetidae</taxon>
        <taxon>Sordariales</taxon>
        <taxon>Podosporaceae</taxon>
        <taxon>Podospora</taxon>
    </lineage>
</organism>
<keyword evidence="2" id="KW-0472">Membrane</keyword>
<evidence type="ECO:0000259" key="3">
    <source>
        <dbReference type="Pfam" id="PF24800"/>
    </source>
</evidence>
<reference evidence="4" key="1">
    <citation type="journal article" date="2023" name="Mol. Phylogenet. Evol.">
        <title>Genome-scale phylogeny and comparative genomics of the fungal order Sordariales.</title>
        <authorList>
            <person name="Hensen N."/>
            <person name="Bonometti L."/>
            <person name="Westerberg I."/>
            <person name="Brannstrom I.O."/>
            <person name="Guillou S."/>
            <person name="Cros-Aarteil S."/>
            <person name="Calhoun S."/>
            <person name="Haridas S."/>
            <person name="Kuo A."/>
            <person name="Mondo S."/>
            <person name="Pangilinan J."/>
            <person name="Riley R."/>
            <person name="LaButti K."/>
            <person name="Andreopoulos B."/>
            <person name="Lipzen A."/>
            <person name="Chen C."/>
            <person name="Yan M."/>
            <person name="Daum C."/>
            <person name="Ng V."/>
            <person name="Clum A."/>
            <person name="Steindorff A."/>
            <person name="Ohm R.A."/>
            <person name="Martin F."/>
            <person name="Silar P."/>
            <person name="Natvig D.O."/>
            <person name="Lalanne C."/>
            <person name="Gautier V."/>
            <person name="Ament-Velasquez S.L."/>
            <person name="Kruys A."/>
            <person name="Hutchinson M.I."/>
            <person name="Powell A.J."/>
            <person name="Barry K."/>
            <person name="Miller A.N."/>
            <person name="Grigoriev I.V."/>
            <person name="Debuchy R."/>
            <person name="Gladieux P."/>
            <person name="Hiltunen Thoren M."/>
            <person name="Johannesson H."/>
        </authorList>
    </citation>
    <scope>NUCLEOTIDE SEQUENCE</scope>
    <source>
        <strain evidence="4">CBS 990.96</strain>
    </source>
</reference>